<keyword evidence="4 21" id="KW-0489">Methyltransferase</keyword>
<evidence type="ECO:0000256" key="5">
    <source>
        <dbReference type="ARBA" id="ARBA00022664"/>
    </source>
</evidence>
<dbReference type="InterPro" id="IPR029063">
    <property type="entry name" value="SAM-dependent_MTases_sf"/>
</dbReference>
<evidence type="ECO:0000256" key="17">
    <source>
        <dbReference type="ARBA" id="ARBA00024499"/>
    </source>
</evidence>
<keyword evidence="25" id="KW-1185">Reference proteome</keyword>
<evidence type="ECO:0000256" key="9">
    <source>
        <dbReference type="ARBA" id="ARBA00022741"/>
    </source>
</evidence>
<dbReference type="GO" id="GO:0004482">
    <property type="term" value="F:mRNA 5'-cap (guanine-N7-)-methyltransferase activity"/>
    <property type="evidence" value="ECO:0007669"/>
    <property type="project" value="InterPro"/>
</dbReference>
<proteinExistence type="inferred from homology"/>
<comment type="catalytic activity">
    <reaction evidence="16">
        <text>a 5'-end triphospho-adenylyl-adenylyl-cytidylyl-adenosine in mRNA + GDP + H(+) = a 5'-end (5'-triphosphoguanosine)-adenylyl-adenylyl-cytidylyl-adenosine in mRNA + diphosphate</text>
        <dbReference type="Rhea" id="RHEA:65436"/>
        <dbReference type="Rhea" id="RHEA-COMP:16797"/>
        <dbReference type="Rhea" id="RHEA-COMP:16799"/>
        <dbReference type="ChEBI" id="CHEBI:15378"/>
        <dbReference type="ChEBI" id="CHEBI:33019"/>
        <dbReference type="ChEBI" id="CHEBI:58189"/>
        <dbReference type="ChEBI" id="CHEBI:156484"/>
        <dbReference type="ChEBI" id="CHEBI:156503"/>
        <dbReference type="EC" id="2.7.7.88"/>
    </reaction>
</comment>
<dbReference type="EMBL" id="KX258200">
    <property type="protein sequence ID" value="APP90895.1"/>
    <property type="molecule type" value="Viral_cRNA"/>
</dbReference>
<dbReference type="GO" id="GO:0005524">
    <property type="term" value="F:ATP binding"/>
    <property type="evidence" value="ECO:0007669"/>
    <property type="project" value="UniProtKB-KW"/>
</dbReference>
<keyword evidence="21" id="KW-1035">Host cytoplasm</keyword>
<comment type="function">
    <text evidence="21">RNA-directed RNA polymerase that catalyzes the transcription of viral mRNAs, their capping and polyadenylation. The template is composed of the viral RNA tightly encapsidated by the nucleoprotein (N). The viral polymerase binds to the genomic RNA at the 3' leader promoter, and transcribes subsequently all viral mRNAs with a decreasing efficiency. The first gene is the most transcribed, and the last the least transcribed. The viral phosphoprotein acts as a processivity factor. Capping is concomitant with initiation of mRNA transcription. Indeed, a GDP polyribonucleotidyl transferase (PRNTase) adds the cap structure when the nascent RNA chain length has reached few nucleotides. Ribose 2'-O methylation of viral mRNA cap precedes and facilitates subsequent guanine-N-7 methylation, both activities being carried by the viral polymerase. Polyadenylation of mRNAs occur by a stuttering mechanism at a slipery stop site present at the end viral genes. After finishing transcription of a mRNA, the polymerase can resume transcription of the downstream gene.</text>
</comment>
<keyword evidence="13 21" id="KW-0693">Viral RNA replication</keyword>
<keyword evidence="8 21" id="KW-0548">Nucleotidyltransferase</keyword>
<dbReference type="EC" id="2.7.7.48" evidence="21"/>
<evidence type="ECO:0000313" key="24">
    <source>
        <dbReference type="EMBL" id="APP90895.1"/>
    </source>
</evidence>
<dbReference type="EC" id="2.1.1.-" evidence="21"/>
<evidence type="ECO:0000256" key="12">
    <source>
        <dbReference type="ARBA" id="ARBA00022844"/>
    </source>
</evidence>
<feature type="domain" description="Mononegavirus-type SAM-dependent 2'-O-MTase" evidence="23">
    <location>
        <begin position="1789"/>
        <end position="2002"/>
    </location>
</feature>
<comment type="similarity">
    <text evidence="2 21">Belongs to the paramyxovirus L protein family.</text>
</comment>
<evidence type="ECO:0000256" key="15">
    <source>
        <dbReference type="ARBA" id="ARBA00023268"/>
    </source>
</evidence>
<dbReference type="KEGG" id="vg:37619966"/>
<dbReference type="InterPro" id="IPR016269">
    <property type="entry name" value="RNA-dir_pol_paramyxovirus"/>
</dbReference>
<keyword evidence="10" id="KW-0378">Hydrolase</keyword>
<evidence type="ECO:0000256" key="16">
    <source>
        <dbReference type="ARBA" id="ARBA00024494"/>
    </source>
</evidence>
<gene>
    <name evidence="24" type="primary">L</name>
</gene>
<evidence type="ECO:0000256" key="19">
    <source>
        <dbReference type="ARBA" id="ARBA00047370"/>
    </source>
</evidence>
<dbReference type="GeneID" id="37619966"/>
<comment type="function">
    <text evidence="1 21">RNA-directed RNA polymerase that catalyzes the replication of viral genomic RNA. The template is composed of the viral RNA tightly encapsidated by the nucleoprotein (N). The replicase mode is dependent on intracellular N protein concentration. In this mode, the polymerase replicates the whole viral genome without recognizing transcriptional signals, and the replicated genome is not caped or polyadenylated.</text>
</comment>
<dbReference type="PROSITE" id="PS51590">
    <property type="entry name" value="SAM_MT_MNV_L"/>
    <property type="match status" value="1"/>
</dbReference>
<evidence type="ECO:0000256" key="14">
    <source>
        <dbReference type="ARBA" id="ARBA00023042"/>
    </source>
</evidence>
<comment type="catalytic activity">
    <reaction evidence="17 21">
        <text>a 5'-end (5'-triphosphoguanosine)-(2'-O-methyladenylyl)-adenylyl-cytidylyl-adenosine in mRNA + S-adenosyl-L-methionine = a 5'-end (N(7)-methyl 5'-triphosphoguanosine)-(2'-O-methyladenylyl)-adenylyl-cytidylyl-adenosine in mRNA + S-adenosyl-L-homocysteine</text>
        <dbReference type="Rhea" id="RHEA:65440"/>
        <dbReference type="Rhea" id="RHEA-COMP:16798"/>
        <dbReference type="Rhea" id="RHEA-COMP:16801"/>
        <dbReference type="ChEBI" id="CHEBI:57856"/>
        <dbReference type="ChEBI" id="CHEBI:59789"/>
        <dbReference type="ChEBI" id="CHEBI:156482"/>
        <dbReference type="ChEBI" id="CHEBI:156483"/>
    </reaction>
</comment>
<keyword evidence="14 21" id="KW-0506">mRNA capping</keyword>
<keyword evidence="11 21" id="KW-0067">ATP-binding</keyword>
<dbReference type="EC" id="2.7.7.88" evidence="21"/>
<evidence type="ECO:0000313" key="25">
    <source>
        <dbReference type="Proteomes" id="UP000241584"/>
    </source>
</evidence>
<comment type="catalytic activity">
    <reaction evidence="20 21">
        <text>GTP + H2O = GDP + phosphate + H(+)</text>
        <dbReference type="Rhea" id="RHEA:19669"/>
        <dbReference type="ChEBI" id="CHEBI:15377"/>
        <dbReference type="ChEBI" id="CHEBI:15378"/>
        <dbReference type="ChEBI" id="CHEBI:37565"/>
        <dbReference type="ChEBI" id="CHEBI:43474"/>
        <dbReference type="ChEBI" id="CHEBI:58189"/>
    </reaction>
</comment>
<keyword evidence="12 21" id="KW-0946">Virion</keyword>
<sequence length="2243" mass="252005">MGDPQIQINQVIHSDAHLSSPIVRSKLALLWQLSGLPLPTELAFCVQSTGVTWEQVVRNESRTRYELQNCIRQLSSACRSRGIFIDQLTPLCHPKCIISLLKVQLSQSDAIIHSHQKLLRRIVQPVRGNIESLFKNISQHLIGDKFLFRPEAESDAKVRQGAVLSDGAQYLIENSRAVLGGEYESALYAWYLIRQTHRYLQDKNKVQSSGGTAYVLTGNHHIAAICGELSIIVNTHEREFTCLSFEMTLMYCDMIESRAMIILVSKLEPAWTKVGEKVGQLWELIDSLSNNIGGDIYPLVASLESLTYGGVQLFDRDCDSAGTFYAFVINEIEEHLKKHFDPINCGRIVKIIRNIYSGMNPDEYAEMLCTLRTWGHPLLGSVKAAEKVRNYMCAPKIVSFDIIQKVLAFFTAGIINGFRRTHSGLWPKVIPESIKIKSLEFLWKESSELTHQYVLKNYNAVSQIEFEKSIDYDLSEDLSTYLKDKAICRGKKEWASVYRRSLTNKILDSARGDSTKSNRLLLDFLSNSDFDPQKEFAYVTSMDYLRDEDFCASYSLKEKEVKIDGRIFAKMTRSMRNCQVLLEHLLAEHVCEFFKENGVVKEQISLTKSLLAMSQLSPRVAEYKGRIVRSSDLRRACQDPGSSQIQDGDTVTSRKGWKKDRVVIAGFLTTDLTKYCLNWRYPTIKLFAQKLNQLLGIPHGYEWHHLRLRDTTMFVGDPSEPPQDVSSASLDDQPNEGIFIVSPRGGIEGLCQKMWSTISIAAIHTAAVETGCRVAAMVQGDNQTMAITKEVDAGEEISAALQSLTSVENAFFEKFREITWGLGHNLKSQETIRSKSFFVYSKRIFFEGRVLSQGLKNASRLSMTADVLGENLVSNCGDIGSTIARIVENGGDRSSLYILNWLLVIKQIMFDMTFSIEQNKDSGFRSETMNSPDLIRLISLIPSQLGGLNFLNIARMFTRNIGDPVTTACSDVKWMIKSDLIPKYALRNIIFRKSGEGSWMTLCSDPYALNIPFTQLPTTYLKRHTQRVLLASSQNPMLKGTKIESQVEEEEELARFLLDRPQVMPRVAYAVFKSSVLGQRRHLQGLVDTTGTIIKHALKTFPISYKKCMAISNYTCDYIASFRDEIFSPNAKFVDPAASWDRGLVSEETCSVTLANYVRTHSWFNILRGRQIKGVTVPDTIEVVRGCMIAGGSPCMYCNGGDNSFTWFHLPAPLSLTDPSKSSAAQRVAYIGSKTEEKRAASLASVKNMTGHLKAALRGASVYMWAFGDTEKNWEDALAIAKTRCNIDLDQLKALCPIPSTSNIQHRLSDGISVNKFTPASLARVSSYIHICNDMHASYSNDIQIESNLIFQQVMLLGTGLLEALYPLTQKWVTSPRTLHLHSGMSCCIREADSGGFFESPCECPPITTSPCNPFLYDANPIGDEDVTTMAVKSFKYFELGLETSSPWENIQTLTIVMSKIMVDTTIGDSAHTSIHNEAIITYDNSVNWISEFLYCDLRVLFEAAGRDLAIDLAYQLYYFRIRGVVAIVNYISSVLDRIPGIQLANIALTISHPELFRRLQTCGIVTNISAPYTATTNYHDLVKQCLLWGVKEYCKNVMNGCEPEYILPNDTDDLLSGKAEQVLARRMCLLTLVGSFEGNLPNIRELSPIEKCATLTSFCVASFNTFSTSKVKNMCLIEIIDKPKVTRYVTNLYFLSRKVLSILRESDISKSIIESLYSVSEWGILDLDPVSIEGDDDYLIKSVGTTVINLEDADMSRHQTYLTIGESVSIRNQSIRDNRPAILRSLIKTIGTSSTSWYKGAALIATNLLKGLPSGKGLYLAEGSGSLMTAIEAHVCSEEIFYSSLFSSEMNPPQRNLGPQPVQFLNSTVHNNLRAGVPTKNGYTQEYFQLWCDDDDCTDLSTQASVNYIIKSIGVETSKIVVCDLEPQKGLDDSDLLNLYTNIVVIASHCLRDTGKLVLKIYKRDLVVFEYTVTLLWRSFFKVSLVISPYFNTGDGECYLVCQKNVKFNRELLMGSIAFCSDLVRKGEGMISDSLNQKIRNAVHSCEESTCIFYEKIISDPGLLTQTKTDIFLIQLGGQLSYKSLSWLAYEDISDADTLLRISVDAVTIGLREIIDIRKQELHGDKLVLLSPYNIAAEGKVVTILQSLTRRLMGLYIRRKLAINPLDLGKVIQFSTQFKICINDMLSVKDFLRRTSSPKYFKREFHGQEIYTFFEEKSAIILTVHERKMILKFIGALVKGQD</sequence>
<dbReference type="InterPro" id="IPR014023">
    <property type="entry name" value="Mononeg_RNA_pol_cat"/>
</dbReference>
<dbReference type="InterPro" id="IPR039736">
    <property type="entry name" value="L_poly_C"/>
</dbReference>
<evidence type="ECO:0000256" key="18">
    <source>
        <dbReference type="ARBA" id="ARBA00047332"/>
    </source>
</evidence>
<protein>
    <recommendedName>
        <fullName evidence="21">RNA-directed RNA polymerase L</fullName>
        <shortName evidence="21">Protein L</shortName>
    </recommendedName>
    <alternativeName>
        <fullName evidence="21">Large structural protein</fullName>
    </alternativeName>
    <alternativeName>
        <fullName evidence="21">Replicase</fullName>
    </alternativeName>
    <alternativeName>
        <fullName evidence="21">Transcriptase</fullName>
    </alternativeName>
    <domain>
        <recommendedName>
            <fullName evidence="21">RNA-directed RNA polymerase</fullName>
            <ecNumber evidence="21">2.7.7.48</ecNumber>
        </recommendedName>
    </domain>
    <domain>
        <recommendedName>
            <fullName evidence="21">GTP phosphohydrolase</fullName>
            <ecNumber evidence="21">3.6.1.-</ecNumber>
        </recommendedName>
    </domain>
    <domain>
        <recommendedName>
            <fullName evidence="21">GDP polyribonucleotidyltransferase</fullName>
            <ecNumber evidence="21">2.7.7.88</ecNumber>
        </recommendedName>
        <alternativeName>
            <fullName evidence="21">PRNTase</fullName>
        </alternativeName>
    </domain>
    <domain>
        <recommendedName>
            <fullName evidence="21">mRNA (nucleoside-2'-O-)-methyltransferase</fullName>
            <shortName evidence="21">N1-2'-O-MTase</shortName>
            <ecNumber evidence="21">2.1.1.-</ecNumber>
        </recommendedName>
    </domain>
    <domain>
        <recommendedName>
            <fullName evidence="21">mRNA (guanine-N(7)-)-methyltransferase</fullName>
            <shortName evidence="21">G-N7-MTase</shortName>
        </recommendedName>
    </domain>
</protein>
<dbReference type="PIRSF" id="PIRSF000830">
    <property type="entry name" value="RNA_pol_ParamyxoV"/>
    <property type="match status" value="1"/>
</dbReference>
<dbReference type="PROSITE" id="PS50526">
    <property type="entry name" value="RDRP_SSRNA_NEG_NONSEG"/>
    <property type="match status" value="1"/>
</dbReference>
<evidence type="ECO:0000256" key="8">
    <source>
        <dbReference type="ARBA" id="ARBA00022695"/>
    </source>
</evidence>
<evidence type="ECO:0000256" key="20">
    <source>
        <dbReference type="ARBA" id="ARBA00048548"/>
    </source>
</evidence>
<dbReference type="EC" id="3.6.1.-" evidence="21"/>
<feature type="domain" description="RdRp catalytic" evidence="22">
    <location>
        <begin position="664"/>
        <end position="848"/>
    </location>
</feature>
<comment type="catalytic activity">
    <reaction evidence="18 21">
        <text>a 5'-end (5'-triphosphoguanosine)-adenylyl-adenylyl-cytidylyl-adenosine in mRNA + S-adenosyl-L-methionine = a 5'-end (5'-triphosphoguanosine)-(2'-O-methyladenylyl)-adenylyl-cytidylyl-adenosine in mRNA + S-adenosyl-L-homocysteine + H(+)</text>
        <dbReference type="Rhea" id="RHEA:65380"/>
        <dbReference type="Rhea" id="RHEA-COMP:16797"/>
        <dbReference type="Rhea" id="RHEA-COMP:16801"/>
        <dbReference type="ChEBI" id="CHEBI:15378"/>
        <dbReference type="ChEBI" id="CHEBI:57856"/>
        <dbReference type="ChEBI" id="CHEBI:59789"/>
        <dbReference type="ChEBI" id="CHEBI:156482"/>
        <dbReference type="ChEBI" id="CHEBI:156484"/>
    </reaction>
</comment>
<dbReference type="GO" id="GO:0003924">
    <property type="term" value="F:GTPase activity"/>
    <property type="evidence" value="ECO:0007669"/>
    <property type="project" value="RHEA"/>
</dbReference>
<comment type="subcellular location">
    <subcellularLocation>
        <location evidence="21">Virion</location>
    </subcellularLocation>
    <subcellularLocation>
        <location evidence="21">Host cytoplasm</location>
    </subcellularLocation>
</comment>
<dbReference type="RefSeq" id="YP_009508498.1">
    <property type="nucleotide sequence ID" value="NC_039015.1"/>
</dbReference>
<dbReference type="InterPro" id="IPR025786">
    <property type="entry name" value="Mononega_L_MeTrfase"/>
</dbReference>
<dbReference type="Gene3D" id="3.40.50.150">
    <property type="entry name" value="Vaccinia Virus protein VP39"/>
    <property type="match status" value="1"/>
</dbReference>
<evidence type="ECO:0000256" key="10">
    <source>
        <dbReference type="ARBA" id="ARBA00022801"/>
    </source>
</evidence>
<dbReference type="GO" id="GO:0003968">
    <property type="term" value="F:RNA-directed RNA polymerase activity"/>
    <property type="evidence" value="ECO:0007669"/>
    <property type="project" value="UniProtKB-KW"/>
</dbReference>
<keyword evidence="15" id="KW-0511">Multifunctional enzyme</keyword>
<evidence type="ECO:0000256" key="13">
    <source>
        <dbReference type="ARBA" id="ARBA00022953"/>
    </source>
</evidence>
<dbReference type="GO" id="GO:0044423">
    <property type="term" value="C:virion component"/>
    <property type="evidence" value="ECO:0007669"/>
    <property type="project" value="UniProtKB-KW"/>
</dbReference>
<evidence type="ECO:0000256" key="6">
    <source>
        <dbReference type="ARBA" id="ARBA00022679"/>
    </source>
</evidence>
<evidence type="ECO:0000256" key="11">
    <source>
        <dbReference type="ARBA" id="ARBA00022840"/>
    </source>
</evidence>
<name>A0A1L5YIM9_9MONO</name>
<keyword evidence="6 21" id="KW-0808">Transferase</keyword>
<keyword evidence="7 21" id="KW-0949">S-adenosyl-L-methionine</keyword>
<reference evidence="24" key="1">
    <citation type="journal article" date="2017" name="Virus Res.">
        <title>Characterization of avian paramyxovirus serotype 14, a novel serotype, isolated from a duck fecal sample in Japan.</title>
        <authorList>
            <person name="Thampaisarn R."/>
            <person name="Bui V.N."/>
            <person name="Trinh D.Q."/>
            <person name="Nagai M."/>
            <person name="Mizutani T."/>
            <person name="Omatsu T."/>
            <person name="Katayama Y."/>
            <person name="Gronsang D."/>
            <person name="Le D.H."/>
            <person name="Ogawa H."/>
            <person name="Imai K."/>
        </authorList>
    </citation>
    <scope>NUCLEOTIDE SEQUENCE [LARGE SCALE GENOMIC DNA]</scope>
    <source>
        <strain evidence="24">APMV14/duck/Japan/11OG0352/2011</strain>
    </source>
</reference>
<dbReference type="Pfam" id="PF14318">
    <property type="entry name" value="Mononeg_mRNAcap"/>
    <property type="match status" value="1"/>
</dbReference>
<evidence type="ECO:0000256" key="7">
    <source>
        <dbReference type="ARBA" id="ARBA00022691"/>
    </source>
</evidence>
<keyword evidence="9 21" id="KW-0547">Nucleotide-binding</keyword>
<evidence type="ECO:0000259" key="22">
    <source>
        <dbReference type="PROSITE" id="PS50526"/>
    </source>
</evidence>
<keyword evidence="5 21" id="KW-0507">mRNA processing</keyword>
<dbReference type="Proteomes" id="UP000241584">
    <property type="component" value="Segment"/>
</dbReference>
<comment type="catalytic activity">
    <reaction evidence="19">
        <text>a 5'-end (5'-triphosphoguanosine)-adenylyl-adenylyl-cytidylyl-adenosine in mRNA + 2 S-adenosyl-L-methionine = a 5'-end (N(7)-methyl 5'-triphosphoguanosine)-(2'-O-methyladenylyl)-adenylyl-cytidylyl-adenosine in mRNA + 2 S-adenosyl-L-homocysteine + H(+)</text>
        <dbReference type="Rhea" id="RHEA:65376"/>
        <dbReference type="Rhea" id="RHEA-COMP:16797"/>
        <dbReference type="Rhea" id="RHEA-COMP:16798"/>
        <dbReference type="ChEBI" id="CHEBI:15378"/>
        <dbReference type="ChEBI" id="CHEBI:57856"/>
        <dbReference type="ChEBI" id="CHEBI:59789"/>
        <dbReference type="ChEBI" id="CHEBI:156483"/>
        <dbReference type="ChEBI" id="CHEBI:156484"/>
        <dbReference type="EC" id="2.1.1.375"/>
    </reaction>
</comment>
<dbReference type="GO" id="GO:0030430">
    <property type="term" value="C:host cell cytoplasm"/>
    <property type="evidence" value="ECO:0007669"/>
    <property type="project" value="UniProtKB-SubCell"/>
</dbReference>
<comment type="catalytic activity">
    <reaction evidence="21">
        <text>RNA(n) + a ribonucleoside 5'-triphosphate = RNA(n+1) + diphosphate</text>
        <dbReference type="Rhea" id="RHEA:21248"/>
        <dbReference type="Rhea" id="RHEA-COMP:14527"/>
        <dbReference type="Rhea" id="RHEA-COMP:17342"/>
        <dbReference type="ChEBI" id="CHEBI:33019"/>
        <dbReference type="ChEBI" id="CHEBI:61557"/>
        <dbReference type="ChEBI" id="CHEBI:140395"/>
        <dbReference type="EC" id="2.7.7.48"/>
    </reaction>
</comment>
<evidence type="ECO:0000256" key="2">
    <source>
        <dbReference type="ARBA" id="ARBA00007934"/>
    </source>
</evidence>
<organism evidence="24">
    <name type="scientific">avian paramyxovirus 14</name>
    <dbReference type="NCBI Taxonomy" id="1928005"/>
    <lineage>
        <taxon>Viruses</taxon>
        <taxon>Riboviria</taxon>
        <taxon>Orthornavirae</taxon>
        <taxon>Negarnaviricota</taxon>
        <taxon>Haploviricotina</taxon>
        <taxon>Monjiviricetes</taxon>
        <taxon>Mononegavirales</taxon>
        <taxon>Paramyxoviridae</taxon>
        <taxon>Avulavirinae</taxon>
        <taxon>Metaavulavirus</taxon>
        <taxon>Metaavulavirus japanense</taxon>
        <taxon>Avian metaavulavirus 14</taxon>
    </lineage>
</organism>
<dbReference type="NCBIfam" id="TIGR04198">
    <property type="entry name" value="paramyx_RNAcap"/>
    <property type="match status" value="1"/>
</dbReference>
<dbReference type="InterPro" id="IPR026890">
    <property type="entry name" value="Mononeg_mRNAcap"/>
</dbReference>
<evidence type="ECO:0000256" key="21">
    <source>
        <dbReference type="PIRNR" id="PIRNR000830"/>
    </source>
</evidence>
<evidence type="ECO:0000259" key="23">
    <source>
        <dbReference type="PROSITE" id="PS51590"/>
    </source>
</evidence>
<keyword evidence="3 21" id="KW-0696">RNA-directed RNA polymerase</keyword>
<evidence type="ECO:0000256" key="3">
    <source>
        <dbReference type="ARBA" id="ARBA00022484"/>
    </source>
</evidence>
<evidence type="ECO:0000256" key="4">
    <source>
        <dbReference type="ARBA" id="ARBA00022603"/>
    </source>
</evidence>
<evidence type="ECO:0000256" key="1">
    <source>
        <dbReference type="ARBA" id="ARBA00003132"/>
    </source>
</evidence>
<accession>A0A1L5YIM9</accession>
<dbReference type="Pfam" id="PF00946">
    <property type="entry name" value="Mononeg_RNA_pol"/>
    <property type="match status" value="1"/>
</dbReference>